<dbReference type="Proteomes" id="UP000585050">
    <property type="component" value="Unassembled WGS sequence"/>
</dbReference>
<dbReference type="EMBL" id="JABAIL010000005">
    <property type="protein sequence ID" value="NLR92788.1"/>
    <property type="molecule type" value="Genomic_DNA"/>
</dbReference>
<evidence type="ECO:0000313" key="3">
    <source>
        <dbReference type="Proteomes" id="UP000585050"/>
    </source>
</evidence>
<organism evidence="2 3">
    <name type="scientific">Flammeovirga agarivorans</name>
    <dbReference type="NCBI Taxonomy" id="2726742"/>
    <lineage>
        <taxon>Bacteria</taxon>
        <taxon>Pseudomonadati</taxon>
        <taxon>Bacteroidota</taxon>
        <taxon>Cytophagia</taxon>
        <taxon>Cytophagales</taxon>
        <taxon>Flammeovirgaceae</taxon>
        <taxon>Flammeovirga</taxon>
    </lineage>
</organism>
<evidence type="ECO:0000313" key="2">
    <source>
        <dbReference type="EMBL" id="NLR92788.1"/>
    </source>
</evidence>
<dbReference type="RefSeq" id="WP_168883506.1">
    <property type="nucleotide sequence ID" value="NZ_JABAIL010000005.1"/>
</dbReference>
<dbReference type="AlphaFoldDB" id="A0A7X8SM70"/>
<comment type="caution">
    <text evidence="2">The sequence shown here is derived from an EMBL/GenBank/DDBJ whole genome shotgun (WGS) entry which is preliminary data.</text>
</comment>
<keyword evidence="3" id="KW-1185">Reference proteome</keyword>
<name>A0A7X8SM70_9BACT</name>
<keyword evidence="1" id="KW-1133">Transmembrane helix</keyword>
<sequence>MNKSFGLVVNMIFGIAAASFLLLAYYDWKEGRDYEGNMKLGLMSAGLLIVRIFLMKNNSRNDDNKRRRFGDRIKK</sequence>
<feature type="transmembrane region" description="Helical" evidence="1">
    <location>
        <begin position="7"/>
        <end position="26"/>
    </location>
</feature>
<keyword evidence="1" id="KW-0472">Membrane</keyword>
<accession>A0A7X8SM70</accession>
<proteinExistence type="predicted"/>
<feature type="transmembrane region" description="Helical" evidence="1">
    <location>
        <begin position="38"/>
        <end position="54"/>
    </location>
</feature>
<reference evidence="2 3" key="1">
    <citation type="submission" date="2020-04" db="EMBL/GenBank/DDBJ databases">
        <title>Flammeovirga sp. SR4, a novel species isolated from seawater.</title>
        <authorList>
            <person name="Wang X."/>
        </authorList>
    </citation>
    <scope>NUCLEOTIDE SEQUENCE [LARGE SCALE GENOMIC DNA]</scope>
    <source>
        <strain evidence="2 3">SR4</strain>
    </source>
</reference>
<gene>
    <name evidence="2" type="ORF">HGP29_16335</name>
</gene>
<keyword evidence="1" id="KW-0812">Transmembrane</keyword>
<evidence type="ECO:0000256" key="1">
    <source>
        <dbReference type="SAM" id="Phobius"/>
    </source>
</evidence>
<protein>
    <submittedName>
        <fullName evidence="2">Uncharacterized protein</fullName>
    </submittedName>
</protein>